<protein>
    <submittedName>
        <fullName evidence="3">Phosphate/phosphite/phosphonate ABC transporter substrate-binding protein</fullName>
    </submittedName>
</protein>
<evidence type="ECO:0000256" key="1">
    <source>
        <dbReference type="ARBA" id="ARBA00007162"/>
    </source>
</evidence>
<dbReference type="RefSeq" id="WP_193923543.1">
    <property type="nucleotide sequence ID" value="NZ_JADEXS020000001.1"/>
</dbReference>
<dbReference type="GO" id="GO:0055085">
    <property type="term" value="P:transmembrane transport"/>
    <property type="evidence" value="ECO:0007669"/>
    <property type="project" value="InterPro"/>
</dbReference>
<dbReference type="CDD" id="cd13571">
    <property type="entry name" value="PBP2_PnhD_1"/>
    <property type="match status" value="1"/>
</dbReference>
<reference evidence="3" key="1">
    <citation type="submission" date="2020-10" db="EMBL/GenBank/DDBJ databases">
        <authorList>
            <person name="Castelo-Branco R."/>
            <person name="Eusebio N."/>
            <person name="Adriana R."/>
            <person name="Vieira A."/>
            <person name="Brugerolle De Fraissinette N."/>
            <person name="Rezende De Castro R."/>
            <person name="Schneider M.P."/>
            <person name="Vasconcelos V."/>
            <person name="Leao P.N."/>
        </authorList>
    </citation>
    <scope>NUCLEOTIDE SEQUENCE</scope>
    <source>
        <strain evidence="3">LEGE 12446</strain>
    </source>
</reference>
<dbReference type="EMBL" id="JADEXS010000709">
    <property type="protein sequence ID" value="MBE9026851.1"/>
    <property type="molecule type" value="Genomic_DNA"/>
</dbReference>
<dbReference type="PANTHER" id="PTHR35841">
    <property type="entry name" value="PHOSPHONATES-BINDING PERIPLASMIC PROTEIN"/>
    <property type="match status" value="1"/>
</dbReference>
<comment type="similarity">
    <text evidence="1">Belongs to the phosphate/phosphite/phosphonate binding protein family.</text>
</comment>
<dbReference type="AlphaFoldDB" id="A0A8J7DEE5"/>
<dbReference type="NCBIfam" id="TIGR01098">
    <property type="entry name" value="3A0109s03R"/>
    <property type="match status" value="1"/>
</dbReference>
<accession>A0A8J7DEE5</accession>
<evidence type="ECO:0000313" key="3">
    <source>
        <dbReference type="EMBL" id="MBE9026851.1"/>
    </source>
</evidence>
<dbReference type="Gene3D" id="3.40.190.10">
    <property type="entry name" value="Periplasmic binding protein-like II"/>
    <property type="match status" value="2"/>
</dbReference>
<dbReference type="InterPro" id="IPR005770">
    <property type="entry name" value="PhnD"/>
</dbReference>
<dbReference type="GO" id="GO:0043190">
    <property type="term" value="C:ATP-binding cassette (ABC) transporter complex"/>
    <property type="evidence" value="ECO:0007669"/>
    <property type="project" value="InterPro"/>
</dbReference>
<keyword evidence="2" id="KW-0732">Signal</keyword>
<gene>
    <name evidence="3" type="primary">phnD</name>
    <name evidence="3" type="ORF">IQ276_31885</name>
</gene>
<proteinExistence type="inferred from homology"/>
<dbReference type="SUPFAM" id="SSF53850">
    <property type="entry name" value="Periplasmic binding protein-like II"/>
    <property type="match status" value="1"/>
</dbReference>
<dbReference type="Pfam" id="PF12974">
    <property type="entry name" value="Phosphonate-bd"/>
    <property type="match status" value="1"/>
</dbReference>
<keyword evidence="4" id="KW-1185">Reference proteome</keyword>
<organism evidence="3 4">
    <name type="scientific">Desmonostoc muscorum LEGE 12446</name>
    <dbReference type="NCBI Taxonomy" id="1828758"/>
    <lineage>
        <taxon>Bacteria</taxon>
        <taxon>Bacillati</taxon>
        <taxon>Cyanobacteriota</taxon>
        <taxon>Cyanophyceae</taxon>
        <taxon>Nostocales</taxon>
        <taxon>Nostocaceae</taxon>
        <taxon>Desmonostoc</taxon>
    </lineage>
</organism>
<name>A0A8J7DEE5_DESMC</name>
<sequence>MNKFLVAPLLIVRYRLFSKNRVWILAVIMALLTTACSGKVSENNHSVVDNVSTNNKQKLSTLRIGVVPTENPIEQERMIKPLKEYLEQSLRGGIDSELQSKTPGGQGRQKRQEIQKTENAIAISLDFQIGKSYQQVVDWLVQDKVDMAYLGPLSYLEAVDRGAKIEPLVAAIDKHTGEPWYRACIIVKQDSPIKTLKDLKGKRIAFVDKLSTSGYLMPLATFKKLGIDEKRDFAQVLYTGSHSKSMSALEDGIVDAAATNTSSYLKEQKIGNLTPHNTRVVWQSTPIVNFPIVVSKKLPPELIQRLKQAFISSPEGLEDILGIESAGYTLVTPSDYTSIEQLRKDLNLISVPAK</sequence>
<dbReference type="Proteomes" id="UP000622533">
    <property type="component" value="Unassembled WGS sequence"/>
</dbReference>
<evidence type="ECO:0000256" key="2">
    <source>
        <dbReference type="ARBA" id="ARBA00022729"/>
    </source>
</evidence>
<comment type="caution">
    <text evidence="3">The sequence shown here is derived from an EMBL/GenBank/DDBJ whole genome shotgun (WGS) entry which is preliminary data.</text>
</comment>
<evidence type="ECO:0000313" key="4">
    <source>
        <dbReference type="Proteomes" id="UP000622533"/>
    </source>
</evidence>
<dbReference type="PANTHER" id="PTHR35841:SF1">
    <property type="entry name" value="PHOSPHONATES-BINDING PERIPLASMIC PROTEIN"/>
    <property type="match status" value="1"/>
</dbReference>